<evidence type="ECO:0000313" key="2">
    <source>
        <dbReference type="Proteomes" id="UP001603857"/>
    </source>
</evidence>
<accession>A0ABD1MPT3</accession>
<comment type="caution">
    <text evidence="1">The sequence shown here is derived from an EMBL/GenBank/DDBJ whole genome shotgun (WGS) entry which is preliminary data.</text>
</comment>
<keyword evidence="2" id="KW-1185">Reference proteome</keyword>
<dbReference type="AlphaFoldDB" id="A0ABD1MPT3"/>
<name>A0ABD1MPT3_9FABA</name>
<protein>
    <recommendedName>
        <fullName evidence="3">Thionin-like protein</fullName>
    </recommendedName>
</protein>
<evidence type="ECO:0000313" key="1">
    <source>
        <dbReference type="EMBL" id="KAL2337681.1"/>
    </source>
</evidence>
<proteinExistence type="predicted"/>
<gene>
    <name evidence="1" type="ORF">Fmac_012127</name>
</gene>
<organism evidence="1 2">
    <name type="scientific">Flemingia macrophylla</name>
    <dbReference type="NCBI Taxonomy" id="520843"/>
    <lineage>
        <taxon>Eukaryota</taxon>
        <taxon>Viridiplantae</taxon>
        <taxon>Streptophyta</taxon>
        <taxon>Embryophyta</taxon>
        <taxon>Tracheophyta</taxon>
        <taxon>Spermatophyta</taxon>
        <taxon>Magnoliopsida</taxon>
        <taxon>eudicotyledons</taxon>
        <taxon>Gunneridae</taxon>
        <taxon>Pentapetalae</taxon>
        <taxon>rosids</taxon>
        <taxon>fabids</taxon>
        <taxon>Fabales</taxon>
        <taxon>Fabaceae</taxon>
        <taxon>Papilionoideae</taxon>
        <taxon>50 kb inversion clade</taxon>
        <taxon>NPAAA clade</taxon>
        <taxon>indigoferoid/millettioid clade</taxon>
        <taxon>Phaseoleae</taxon>
        <taxon>Flemingia</taxon>
    </lineage>
</organism>
<sequence length="90" mass="9514">MLGFARSLKIDSSIEIDKLSCPAQCGIDCVMANLLYPICFAICVAKCKKTPSSGVNNCLSSCGLTKPINVESPGVRDLAINQVNSCLQSC</sequence>
<dbReference type="Proteomes" id="UP001603857">
    <property type="component" value="Unassembled WGS sequence"/>
</dbReference>
<reference evidence="1 2" key="1">
    <citation type="submission" date="2024-08" db="EMBL/GenBank/DDBJ databases">
        <title>Insights into the chromosomal genome structure of Flemingia macrophylla.</title>
        <authorList>
            <person name="Ding Y."/>
            <person name="Zhao Y."/>
            <person name="Bi W."/>
            <person name="Wu M."/>
            <person name="Zhao G."/>
            <person name="Gong Y."/>
            <person name="Li W."/>
            <person name="Zhang P."/>
        </authorList>
    </citation>
    <scope>NUCLEOTIDE SEQUENCE [LARGE SCALE GENOMIC DNA]</scope>
    <source>
        <strain evidence="1">DYQJB</strain>
        <tissue evidence="1">Leaf</tissue>
    </source>
</reference>
<dbReference type="EMBL" id="JBGMDY010000004">
    <property type="protein sequence ID" value="KAL2337681.1"/>
    <property type="molecule type" value="Genomic_DNA"/>
</dbReference>
<evidence type="ECO:0008006" key="3">
    <source>
        <dbReference type="Google" id="ProtNLM"/>
    </source>
</evidence>